<gene>
    <name evidence="2" type="ORF">POL58_25015</name>
</gene>
<sequence length="233" mass="23990">MRTYFYALPLIFLLPACGGSGDCGGDEGFRCAPLPETATATEGVTDTDDPTGTGTGTDTDEPTGTGGETSTTDDTTSTTDDTTSTTGETSTTDETSTTESSTGETTGGPIVGDPATHGEACAPDDGPAVEFKIDLAERTCDSDWPEDVPLFRIALFKPVAELDVGEHPLAGGWGFAWWDDGDGTPESTDQGVVVITEITGDGLRGTYEVTLPDNTVLSGAFDSLYCPADALCG</sequence>
<evidence type="ECO:0008006" key="4">
    <source>
        <dbReference type="Google" id="ProtNLM"/>
    </source>
</evidence>
<evidence type="ECO:0000313" key="2">
    <source>
        <dbReference type="EMBL" id="MDC0671042.1"/>
    </source>
</evidence>
<evidence type="ECO:0000256" key="1">
    <source>
        <dbReference type="SAM" id="MobiDB-lite"/>
    </source>
</evidence>
<keyword evidence="3" id="KW-1185">Reference proteome</keyword>
<feature type="compositionally biased region" description="Low complexity" evidence="1">
    <location>
        <begin position="68"/>
        <end position="104"/>
    </location>
</feature>
<organism evidence="2 3">
    <name type="scientific">Nannocystis radixulma</name>
    <dbReference type="NCBI Taxonomy" id="2995305"/>
    <lineage>
        <taxon>Bacteria</taxon>
        <taxon>Pseudomonadati</taxon>
        <taxon>Myxococcota</taxon>
        <taxon>Polyangia</taxon>
        <taxon>Nannocystales</taxon>
        <taxon>Nannocystaceae</taxon>
        <taxon>Nannocystis</taxon>
    </lineage>
</organism>
<comment type="caution">
    <text evidence="2">The sequence shown here is derived from an EMBL/GenBank/DDBJ whole genome shotgun (WGS) entry which is preliminary data.</text>
</comment>
<reference evidence="2 3" key="1">
    <citation type="submission" date="2022-11" db="EMBL/GenBank/DDBJ databases">
        <title>Minimal conservation of predation-associated metabolite biosynthetic gene clusters underscores biosynthetic potential of Myxococcota including descriptions for ten novel species: Archangium lansinium sp. nov., Myxococcus landrumus sp. nov., Nannocystis bai.</title>
        <authorList>
            <person name="Ahearne A."/>
            <person name="Stevens C."/>
            <person name="Dowd S."/>
        </authorList>
    </citation>
    <scope>NUCLEOTIDE SEQUENCE [LARGE SCALE GENOMIC DNA]</scope>
    <source>
        <strain evidence="2 3">NCELM</strain>
    </source>
</reference>
<protein>
    <recommendedName>
        <fullName evidence="4">Lipoprotein</fullName>
    </recommendedName>
</protein>
<evidence type="ECO:0000313" key="3">
    <source>
        <dbReference type="Proteomes" id="UP001217838"/>
    </source>
</evidence>
<dbReference type="EMBL" id="JAQNDN010000013">
    <property type="protein sequence ID" value="MDC0671042.1"/>
    <property type="molecule type" value="Genomic_DNA"/>
</dbReference>
<proteinExistence type="predicted"/>
<accession>A0ABT5BA77</accession>
<dbReference type="Proteomes" id="UP001217838">
    <property type="component" value="Unassembled WGS sequence"/>
</dbReference>
<name>A0ABT5BA77_9BACT</name>
<dbReference type="RefSeq" id="WP_272001080.1">
    <property type="nucleotide sequence ID" value="NZ_JAQNDN010000013.1"/>
</dbReference>
<feature type="region of interest" description="Disordered" evidence="1">
    <location>
        <begin position="36"/>
        <end position="125"/>
    </location>
</feature>